<keyword evidence="1" id="KW-0540">Nuclease</keyword>
<sequence length="301" mass="34700">MIDFKEITSGENWELFARDFFSQIDFIIDEDPSRGADGGKDLVISEQVSGKLHTKKFKWLVSCKHYAISGSAVGTGDEIDISDRLRRHKCDGFIGFYSTLASSELTNRLSTLKENGDIKDYNIFDGHKVAGYSYAYGLSKLAYKYFPVSYLKMRPVQQIVDHHIELKCEICGCDWTKEIIVTPNMGIIVYADKKDSDGNYFTDDVFISCKGECDDRLKRKLHNSGYIDLWQDIEDLCNPLLFLKDIFVYMNILHNQDKKFSETAHQKIKNIYIAVSQRVLREITEEDRKGYNVANSVDWLR</sequence>
<dbReference type="AlphaFoldDB" id="A0A2W5FG33"/>
<keyword evidence="1" id="KW-0255">Endonuclease</keyword>
<gene>
    <name evidence="1" type="ORF">DI586_08335</name>
</gene>
<keyword evidence="1" id="KW-0378">Hydrolase</keyword>
<reference evidence="1 2" key="1">
    <citation type="submission" date="2017-08" db="EMBL/GenBank/DDBJ databases">
        <title>Infants hospitalized years apart are colonized by the same room-sourced microbial strains.</title>
        <authorList>
            <person name="Brooks B."/>
            <person name="Olm M.R."/>
            <person name="Firek B.A."/>
            <person name="Baker R."/>
            <person name="Thomas B.C."/>
            <person name="Morowitz M.J."/>
            <person name="Banfield J.F."/>
        </authorList>
    </citation>
    <scope>NUCLEOTIDE SEQUENCE [LARGE SCALE GENOMIC DNA]</scope>
    <source>
        <strain evidence="1">S2_006_000_R2_64</strain>
    </source>
</reference>
<accession>A0A2W5FG33</accession>
<comment type="caution">
    <text evidence="1">The sequence shown here is derived from an EMBL/GenBank/DDBJ whole genome shotgun (WGS) entry which is preliminary data.</text>
</comment>
<organism evidence="1 2">
    <name type="scientific">Micavibrio aeruginosavorus</name>
    <dbReference type="NCBI Taxonomy" id="349221"/>
    <lineage>
        <taxon>Bacteria</taxon>
        <taxon>Pseudomonadati</taxon>
        <taxon>Bdellovibrionota</taxon>
        <taxon>Bdellovibrionia</taxon>
        <taxon>Bdellovibrionales</taxon>
        <taxon>Pseudobdellovibrionaceae</taxon>
        <taxon>Micavibrio</taxon>
    </lineage>
</organism>
<dbReference type="GO" id="GO:0004519">
    <property type="term" value="F:endonuclease activity"/>
    <property type="evidence" value="ECO:0007669"/>
    <property type="project" value="UniProtKB-KW"/>
</dbReference>
<evidence type="ECO:0000313" key="1">
    <source>
        <dbReference type="EMBL" id="PZP54955.1"/>
    </source>
</evidence>
<evidence type="ECO:0000313" key="2">
    <source>
        <dbReference type="Proteomes" id="UP000249739"/>
    </source>
</evidence>
<dbReference type="EMBL" id="QFOT01000098">
    <property type="protein sequence ID" value="PZP54955.1"/>
    <property type="molecule type" value="Genomic_DNA"/>
</dbReference>
<protein>
    <submittedName>
        <fullName evidence="1">Restriction endonuclease</fullName>
    </submittedName>
</protein>
<proteinExistence type="predicted"/>
<name>A0A2W5FG33_9BACT</name>
<dbReference type="Proteomes" id="UP000249739">
    <property type="component" value="Unassembled WGS sequence"/>
</dbReference>